<dbReference type="Pfam" id="PF04006">
    <property type="entry name" value="Mpp10"/>
    <property type="match status" value="1"/>
</dbReference>
<name>A0ABP0Q1T1_9DINO</name>
<keyword evidence="3" id="KW-0698">rRNA processing</keyword>
<gene>
    <name evidence="7" type="ORF">CCMP2556_LOCUS40173</name>
</gene>
<evidence type="ECO:0000256" key="5">
    <source>
        <dbReference type="ARBA" id="ARBA00023274"/>
    </source>
</evidence>
<keyword evidence="2" id="KW-0690">Ribosome biogenesis</keyword>
<accession>A0ABP0Q1T1</accession>
<dbReference type="InterPro" id="IPR012173">
    <property type="entry name" value="Mpp10"/>
</dbReference>
<evidence type="ECO:0000256" key="4">
    <source>
        <dbReference type="ARBA" id="ARBA00023242"/>
    </source>
</evidence>
<evidence type="ECO:0000256" key="6">
    <source>
        <dbReference type="ARBA" id="ARBA00029455"/>
    </source>
</evidence>
<evidence type="ECO:0000256" key="2">
    <source>
        <dbReference type="ARBA" id="ARBA00022517"/>
    </source>
</evidence>
<dbReference type="PANTHER" id="PTHR17039:SF0">
    <property type="entry name" value="U3 SMALL NUCLEOLAR RIBONUCLEOPROTEIN PROTEIN MPP10"/>
    <property type="match status" value="1"/>
</dbReference>
<evidence type="ECO:0000313" key="8">
    <source>
        <dbReference type="Proteomes" id="UP001642484"/>
    </source>
</evidence>
<keyword evidence="5" id="KW-0687">Ribonucleoprotein</keyword>
<comment type="caution">
    <text evidence="7">The sequence shown here is derived from an EMBL/GenBank/DDBJ whole genome shotgun (WGS) entry which is preliminary data.</text>
</comment>
<dbReference type="EMBL" id="CAXAMN010023917">
    <property type="protein sequence ID" value="CAK9082211.1"/>
    <property type="molecule type" value="Genomic_DNA"/>
</dbReference>
<evidence type="ECO:0000256" key="3">
    <source>
        <dbReference type="ARBA" id="ARBA00022552"/>
    </source>
</evidence>
<comment type="similarity">
    <text evidence="6">Belongs to the MPP10 family.</text>
</comment>
<proteinExistence type="inferred from homology"/>
<evidence type="ECO:0000313" key="7">
    <source>
        <dbReference type="EMBL" id="CAK9082211.1"/>
    </source>
</evidence>
<keyword evidence="4" id="KW-0539">Nucleus</keyword>
<sequence length="133" mass="14739">MEDAPGADALAKAKKFDLEAIIKQRVWDEAFDDVVRKAQLPPSQRAQTGEEEAVETLNFEKSRVGLGDIYAKQYEAEMLGHQTDAEKAEDKEKAELKELFARVMFKLDQLSNAHFTLVSSADGSSCPSIGFSI</sequence>
<protein>
    <submittedName>
        <fullName evidence="7">Uncharacterized protein</fullName>
    </submittedName>
</protein>
<evidence type="ECO:0000256" key="1">
    <source>
        <dbReference type="ARBA" id="ARBA00004604"/>
    </source>
</evidence>
<reference evidence="7 8" key="1">
    <citation type="submission" date="2024-02" db="EMBL/GenBank/DDBJ databases">
        <authorList>
            <person name="Chen Y."/>
            <person name="Shah S."/>
            <person name="Dougan E. K."/>
            <person name="Thang M."/>
            <person name="Chan C."/>
        </authorList>
    </citation>
    <scope>NUCLEOTIDE SEQUENCE [LARGE SCALE GENOMIC DNA]</scope>
</reference>
<dbReference type="PANTHER" id="PTHR17039">
    <property type="entry name" value="U3 SMALL NUCLEOLAR RIBONUCLEOPROTEIN PROTEIN MPP10"/>
    <property type="match status" value="1"/>
</dbReference>
<organism evidence="7 8">
    <name type="scientific">Durusdinium trenchii</name>
    <dbReference type="NCBI Taxonomy" id="1381693"/>
    <lineage>
        <taxon>Eukaryota</taxon>
        <taxon>Sar</taxon>
        <taxon>Alveolata</taxon>
        <taxon>Dinophyceae</taxon>
        <taxon>Suessiales</taxon>
        <taxon>Symbiodiniaceae</taxon>
        <taxon>Durusdinium</taxon>
    </lineage>
</organism>
<keyword evidence="8" id="KW-1185">Reference proteome</keyword>
<comment type="subcellular location">
    <subcellularLocation>
        <location evidence="1">Nucleus</location>
        <location evidence="1">Nucleolus</location>
    </subcellularLocation>
</comment>
<dbReference type="Proteomes" id="UP001642484">
    <property type="component" value="Unassembled WGS sequence"/>
</dbReference>